<protein>
    <submittedName>
        <fullName evidence="2">Putative ankyrin repeat protein</fullName>
    </submittedName>
</protein>
<keyword evidence="3" id="KW-1185">Reference proteome</keyword>
<keyword evidence="1" id="KW-0040">ANK repeat</keyword>
<dbReference type="Pfam" id="PF00023">
    <property type="entry name" value="Ank"/>
    <property type="match status" value="1"/>
</dbReference>
<dbReference type="PROSITE" id="PS50297">
    <property type="entry name" value="ANK_REP_REGION"/>
    <property type="match status" value="2"/>
</dbReference>
<dbReference type="Pfam" id="PF12796">
    <property type="entry name" value="Ank_2"/>
    <property type="match status" value="1"/>
</dbReference>
<dbReference type="OrthoDB" id="2142040at2759"/>
<feature type="repeat" description="ANK" evidence="1">
    <location>
        <begin position="35"/>
        <end position="67"/>
    </location>
</feature>
<dbReference type="SUPFAM" id="SSF48403">
    <property type="entry name" value="Ankyrin repeat"/>
    <property type="match status" value="1"/>
</dbReference>
<gene>
    <name evidence="2" type="ORF">SAMD00023353_3900340</name>
</gene>
<sequence>MGIHEDVRQGKLVEYLLDSYIRANPNVLDEQYPSDGRTPLGAAVVAGYTDMVKLLLKKLARADAPSKGGWTPLLLAATTTRWDYRPRIIQLLLERTPPNSVDKTGPVAGNKTPLMFAIKNKDIESIRLLRRAGASLDVKNDDGLTANQMAIAASDETITQALYPEKEEASFRKISSLVVSVLLTVVSRINVVVRNFANRVVQMAPGVAEKVKRGIEKLINRGTNPSKDQFVKNVDRFVNEKPVLSRFFKGRPEYIQEVAKNMRDLENDTSTPLGNKQLLPKTVEVSMHQQVLYCDDSGSMSSERRWESQAQLVRRIAQITTRILPDGEGVALRFINKDINNSDNLTLDGIRIALEQTSPGGGTAIGTNLKSKILEPLVYSRLNQGGIKRPFLISIITDGEPSEENESALADAILECGRKLEAAGLPRKTVNFMIGQVGATESARGFLNGLRGNRVIADMVFVTTDQLDARLADLHANQAGLDQWLIETLFSTFKKD</sequence>
<dbReference type="OMA" id="TCKIANG"/>
<dbReference type="InterPro" id="IPR036465">
    <property type="entry name" value="vWFA_dom_sf"/>
</dbReference>
<accession>A0A1S7UNK6</accession>
<dbReference type="STRING" id="77044.A0A1S7UNK6"/>
<dbReference type="AlphaFoldDB" id="A0A1S7UNK6"/>
<dbReference type="PANTHER" id="PTHR34706">
    <property type="entry name" value="SLR1338 PROTEIN"/>
    <property type="match status" value="1"/>
</dbReference>
<evidence type="ECO:0000313" key="2">
    <source>
        <dbReference type="EMBL" id="GAP84999.1"/>
    </source>
</evidence>
<dbReference type="Gene3D" id="1.25.40.20">
    <property type="entry name" value="Ankyrin repeat-containing domain"/>
    <property type="match status" value="1"/>
</dbReference>
<dbReference type="EMBL" id="DF977484">
    <property type="protein sequence ID" value="GAP84999.1"/>
    <property type="molecule type" value="Genomic_DNA"/>
</dbReference>
<name>A0A1S7UNK6_ROSNE</name>
<dbReference type="SUPFAM" id="SSF53300">
    <property type="entry name" value="vWA-like"/>
    <property type="match status" value="1"/>
</dbReference>
<feature type="repeat" description="ANK" evidence="1">
    <location>
        <begin position="109"/>
        <end position="141"/>
    </location>
</feature>
<dbReference type="PANTHER" id="PTHR34706:SF3">
    <property type="entry name" value="ANKYRIN REPEAT PROTEIN (AFU_ORTHOLOGUE AFUA_7G06200)"/>
    <property type="match status" value="1"/>
</dbReference>
<dbReference type="Proteomes" id="UP000054516">
    <property type="component" value="Unassembled WGS sequence"/>
</dbReference>
<proteinExistence type="predicted"/>
<dbReference type="Gene3D" id="3.40.50.410">
    <property type="entry name" value="von Willebrand factor, type A domain"/>
    <property type="match status" value="1"/>
</dbReference>
<reference evidence="2" key="1">
    <citation type="submission" date="2016-03" db="EMBL/GenBank/DDBJ databases">
        <title>Draft genome sequence of Rosellinia necatrix.</title>
        <authorList>
            <person name="Kanematsu S."/>
        </authorList>
    </citation>
    <scope>NUCLEOTIDE SEQUENCE [LARGE SCALE GENOMIC DNA]</scope>
    <source>
        <strain evidence="2">W97</strain>
    </source>
</reference>
<dbReference type="PROSITE" id="PS50088">
    <property type="entry name" value="ANK_REPEAT"/>
    <property type="match status" value="2"/>
</dbReference>
<evidence type="ECO:0000313" key="3">
    <source>
        <dbReference type="Proteomes" id="UP000054516"/>
    </source>
</evidence>
<dbReference type="InterPro" id="IPR036770">
    <property type="entry name" value="Ankyrin_rpt-contain_sf"/>
</dbReference>
<dbReference type="SMART" id="SM00248">
    <property type="entry name" value="ANK"/>
    <property type="match status" value="3"/>
</dbReference>
<organism evidence="2">
    <name type="scientific">Rosellinia necatrix</name>
    <name type="common">White root-rot fungus</name>
    <dbReference type="NCBI Taxonomy" id="77044"/>
    <lineage>
        <taxon>Eukaryota</taxon>
        <taxon>Fungi</taxon>
        <taxon>Dikarya</taxon>
        <taxon>Ascomycota</taxon>
        <taxon>Pezizomycotina</taxon>
        <taxon>Sordariomycetes</taxon>
        <taxon>Xylariomycetidae</taxon>
        <taxon>Xylariales</taxon>
        <taxon>Xylariaceae</taxon>
        <taxon>Rosellinia</taxon>
    </lineage>
</organism>
<dbReference type="InterPro" id="IPR002110">
    <property type="entry name" value="Ankyrin_rpt"/>
</dbReference>
<evidence type="ECO:0000256" key="1">
    <source>
        <dbReference type="PROSITE-ProRule" id="PRU00023"/>
    </source>
</evidence>